<name>A0A518DH17_9BACT</name>
<feature type="compositionally biased region" description="Basic residues" evidence="1">
    <location>
        <begin position="37"/>
        <end position="47"/>
    </location>
</feature>
<proteinExistence type="predicted"/>
<evidence type="ECO:0000313" key="3">
    <source>
        <dbReference type="Proteomes" id="UP000317429"/>
    </source>
</evidence>
<sequence>MPRYNPATIEPKWQAYWDEHKTFRAPEMPGTPARAGCRMRYRRHSRR</sequence>
<dbReference type="EMBL" id="CP036291">
    <property type="protein sequence ID" value="QDU90771.1"/>
    <property type="molecule type" value="Genomic_DNA"/>
</dbReference>
<dbReference type="Proteomes" id="UP000317429">
    <property type="component" value="Chromosome"/>
</dbReference>
<organism evidence="2 3">
    <name type="scientific">Pirellulimonas nuda</name>
    <dbReference type="NCBI Taxonomy" id="2528009"/>
    <lineage>
        <taxon>Bacteria</taxon>
        <taxon>Pseudomonadati</taxon>
        <taxon>Planctomycetota</taxon>
        <taxon>Planctomycetia</taxon>
        <taxon>Pirellulales</taxon>
        <taxon>Lacipirellulaceae</taxon>
        <taxon>Pirellulimonas</taxon>
    </lineage>
</organism>
<feature type="region of interest" description="Disordered" evidence="1">
    <location>
        <begin position="24"/>
        <end position="47"/>
    </location>
</feature>
<protein>
    <recommendedName>
        <fullName evidence="4">Leucine--tRNA ligase</fullName>
    </recommendedName>
</protein>
<reference evidence="2 3" key="1">
    <citation type="submission" date="2019-02" db="EMBL/GenBank/DDBJ databases">
        <title>Deep-cultivation of Planctomycetes and their phenomic and genomic characterization uncovers novel biology.</title>
        <authorList>
            <person name="Wiegand S."/>
            <person name="Jogler M."/>
            <person name="Boedeker C."/>
            <person name="Pinto D."/>
            <person name="Vollmers J."/>
            <person name="Rivas-Marin E."/>
            <person name="Kohn T."/>
            <person name="Peeters S.H."/>
            <person name="Heuer A."/>
            <person name="Rast P."/>
            <person name="Oberbeckmann S."/>
            <person name="Bunk B."/>
            <person name="Jeske O."/>
            <person name="Meyerdierks A."/>
            <person name="Storesund J.E."/>
            <person name="Kallscheuer N."/>
            <person name="Luecker S."/>
            <person name="Lage O.M."/>
            <person name="Pohl T."/>
            <person name="Merkel B.J."/>
            <person name="Hornburger P."/>
            <person name="Mueller R.-W."/>
            <person name="Bruemmer F."/>
            <person name="Labrenz M."/>
            <person name="Spormann A.M."/>
            <person name="Op den Camp H."/>
            <person name="Overmann J."/>
            <person name="Amann R."/>
            <person name="Jetten M.S.M."/>
            <person name="Mascher T."/>
            <person name="Medema M.H."/>
            <person name="Devos D.P."/>
            <person name="Kaster A.-K."/>
            <person name="Ovreas L."/>
            <person name="Rohde M."/>
            <person name="Galperin M.Y."/>
            <person name="Jogler C."/>
        </authorList>
    </citation>
    <scope>NUCLEOTIDE SEQUENCE [LARGE SCALE GENOMIC DNA]</scope>
    <source>
        <strain evidence="2 3">Pla175</strain>
    </source>
</reference>
<evidence type="ECO:0000256" key="1">
    <source>
        <dbReference type="SAM" id="MobiDB-lite"/>
    </source>
</evidence>
<evidence type="ECO:0008006" key="4">
    <source>
        <dbReference type="Google" id="ProtNLM"/>
    </source>
</evidence>
<dbReference type="FunFam" id="1.10.730.10:FF:000012">
    <property type="entry name" value="Leucine--tRNA ligase"/>
    <property type="match status" value="1"/>
</dbReference>
<keyword evidence="3" id="KW-1185">Reference proteome</keyword>
<dbReference type="KEGG" id="pnd:Pla175_41840"/>
<evidence type="ECO:0000313" key="2">
    <source>
        <dbReference type="EMBL" id="QDU90771.1"/>
    </source>
</evidence>
<dbReference type="AlphaFoldDB" id="A0A518DH17"/>
<gene>
    <name evidence="2" type="ORF">Pla175_41840</name>
</gene>
<accession>A0A518DH17</accession>